<dbReference type="EMBL" id="LSRX01000349">
    <property type="protein sequence ID" value="OLP99831.1"/>
    <property type="molecule type" value="Genomic_DNA"/>
</dbReference>
<dbReference type="InterPro" id="IPR029058">
    <property type="entry name" value="AB_hydrolase_fold"/>
</dbReference>
<gene>
    <name evidence="7" type="primary">Ctrb1</name>
    <name evidence="7" type="ORF">AK812_SmicGene17591</name>
</gene>
<dbReference type="InterPro" id="IPR035914">
    <property type="entry name" value="Sperma_CUB_dom_sf"/>
</dbReference>
<evidence type="ECO:0000256" key="1">
    <source>
        <dbReference type="ARBA" id="ARBA00022670"/>
    </source>
</evidence>
<dbReference type="PROSITE" id="PS50240">
    <property type="entry name" value="TRYPSIN_DOM"/>
    <property type="match status" value="1"/>
</dbReference>
<dbReference type="InterPro" id="IPR001314">
    <property type="entry name" value="Peptidase_S1A"/>
</dbReference>
<sequence length="1481" mass="161234">MLHDAGEATQDATRRRLQDRGFREAAAACNMVANAVAQHLAAAHTAEMQRVEKRRKAETQQTVELAKAQMQAEFLTKQNEHPNKQNQDLKRALPTAVKNEDLELRIDIFDEHASIAWALMRLLYNLHDFTETQERSRSPFHLPQFARRQLEACRGERKDRQLITAADDLLSQVKPPPPGAGKATGAGRPSELRDLLGFGGVKGHTNTDENATRLTESGEERLVWPHPDFRIFFTLTTGGFVATVSRALRNRCLEVFVSAGGDVLAQLYAKAVGCAAHSTSAESESGEVDNRDYEQCGILGGPLRHGRRARIVHGKDADQCAWRWQVSIRSARSDGGATAFCGGTLISPGWVLTAAHCVEHMNVCKMRKLRIVAGDWKQYSDDEAVKGQSIERRIKRVFSYPHYDDAADSDFDVALVELDKPFPINECIGVACLPAMDDHTDLAGMECSITGWGTLMSSGPMPEVLQQAPVTLLSNAECQADYASHNETITASMMCAAGNSEKGITDTCQGDSGGPLVCEASGRYILQGVTSWGDGCALEGYPGVYARVSSALGWIHDVMDGKVEASDTSDETSPTIAFPGHAIWTVLSGSCRVDESDCLVSPGYPGNYSNKEECTVAVNASAAVPIHVDEFSTEAGYDSLLVNCKAYSGSAGPEAVVPDTTIYWYSDGSVVSNGWKICPSAETAETAQSAVHSCFSFLAEALSTLASKLLGSPLPELAWVRETLSKEVGFFQPSPAALVDATRLVLAEATLSPPVALHLATLHCLAHALWLGLRCAALERGASEGKEAPANQQAREAWAERSRGALANGFRMPPAELQQVQLEQVDLRSPVDLLLSLIIRPPRCRYTPSKLGPSTFRIADKGHGRREDLVLQNPRGQSLQCSLFEPIPDPGQPEENWSSRDRPCVIFLHGNSSCRLEALPLLPLLLPLRISLFCFDFAGCGISEGDYVSLGWFERDDLATCIAHLRSTGKASQVALWGRSMGAVTALLHADRDPSIAALVLDSPFASLRHLATELAGRKAMLPSWAARAIIPGARAAIRARAGFDIEDLEGKSHARQCFMPALFIAARSDDFITPQHAEQLWHAYQGEKELYMTEGDHHSARSVVCRQKATLFLCRALHVPRLDALLELHVAGLRDLFGPGLPKPMQGKDLEREGSEICWQMRLVPALGQMSLSNGIRCQRPVRAEAVVELSDSKAEVGFFIRLVPAEGVLDESCAKLDELGQPRFLVVSFTAEMSMVSRVHSDILRTLVVGPGLRDEQAVGIGLTFDVAGNLSLYADSRQLLTLDIGWGFRAELTIWSMRLRGKSGFGSVQIEDAEATLCEHLGDAVLRSRHLGHAEGVLLLSQRSLCRPLGDLGLFGCASQAGKGPYCPSSPHSPPDLDAKERADATRLCGKSPEVLIGWRVKVQGLGEGIVTAIRKRHFLPTLFQISGLLSDQLDGSSPPAKLREVPLRRQAPLLPCCAGYHFELMRKEIFFEKAVCV</sequence>
<accession>A0A1Q9DXE4</accession>
<dbReference type="GO" id="GO:0004252">
    <property type="term" value="F:serine-type endopeptidase activity"/>
    <property type="evidence" value="ECO:0007669"/>
    <property type="project" value="InterPro"/>
</dbReference>
<keyword evidence="2 4" id="KW-0720">Serine protease</keyword>
<proteinExistence type="predicted"/>
<dbReference type="InterPro" id="IPR001254">
    <property type="entry name" value="Trypsin_dom"/>
</dbReference>
<dbReference type="Proteomes" id="UP000186817">
    <property type="component" value="Unassembled WGS sequence"/>
</dbReference>
<keyword evidence="8" id="KW-1185">Reference proteome</keyword>
<dbReference type="InterPro" id="IPR018114">
    <property type="entry name" value="TRYPSIN_HIS"/>
</dbReference>
<comment type="caution">
    <text evidence="7">The sequence shown here is derived from an EMBL/GenBank/DDBJ whole genome shotgun (WGS) entry which is preliminary data.</text>
</comment>
<dbReference type="CDD" id="cd00190">
    <property type="entry name" value="Tryp_SPc"/>
    <property type="match status" value="1"/>
</dbReference>
<dbReference type="GO" id="GO:0006508">
    <property type="term" value="P:proteolysis"/>
    <property type="evidence" value="ECO:0007669"/>
    <property type="project" value="UniProtKB-KW"/>
</dbReference>
<feature type="region of interest" description="Disordered" evidence="5">
    <location>
        <begin position="170"/>
        <end position="189"/>
    </location>
</feature>
<evidence type="ECO:0000256" key="2">
    <source>
        <dbReference type="ARBA" id="ARBA00022825"/>
    </source>
</evidence>
<reference evidence="7 8" key="1">
    <citation type="submission" date="2016-02" db="EMBL/GenBank/DDBJ databases">
        <title>Genome analysis of coral dinoflagellate symbionts highlights evolutionary adaptations to a symbiotic lifestyle.</title>
        <authorList>
            <person name="Aranda M."/>
            <person name="Li Y."/>
            <person name="Liew Y.J."/>
            <person name="Baumgarten S."/>
            <person name="Simakov O."/>
            <person name="Wilson M."/>
            <person name="Piel J."/>
            <person name="Ashoor H."/>
            <person name="Bougouffa S."/>
            <person name="Bajic V.B."/>
            <person name="Ryu T."/>
            <person name="Ravasi T."/>
            <person name="Bayer T."/>
            <person name="Micklem G."/>
            <person name="Kim H."/>
            <person name="Bhak J."/>
            <person name="Lajeunesse T.C."/>
            <person name="Voolstra C.R."/>
        </authorList>
    </citation>
    <scope>NUCLEOTIDE SEQUENCE [LARGE SCALE GENOMIC DNA]</scope>
    <source>
        <strain evidence="7 8">CCMP2467</strain>
    </source>
</reference>
<dbReference type="Pfam" id="PF00089">
    <property type="entry name" value="Trypsin"/>
    <property type="match status" value="1"/>
</dbReference>
<protein>
    <submittedName>
        <fullName evidence="7">Chymotrypsinogen B</fullName>
    </submittedName>
</protein>
<dbReference type="Gene3D" id="3.40.50.1820">
    <property type="entry name" value="alpha/beta hydrolase"/>
    <property type="match status" value="1"/>
</dbReference>
<evidence type="ECO:0000256" key="3">
    <source>
        <dbReference type="ARBA" id="ARBA00023157"/>
    </source>
</evidence>
<organism evidence="7 8">
    <name type="scientific">Symbiodinium microadriaticum</name>
    <name type="common">Dinoflagellate</name>
    <name type="synonym">Zooxanthella microadriatica</name>
    <dbReference type="NCBI Taxonomy" id="2951"/>
    <lineage>
        <taxon>Eukaryota</taxon>
        <taxon>Sar</taxon>
        <taxon>Alveolata</taxon>
        <taxon>Dinophyceae</taxon>
        <taxon>Suessiales</taxon>
        <taxon>Symbiodiniaceae</taxon>
        <taxon>Symbiodinium</taxon>
    </lineage>
</organism>
<dbReference type="Pfam" id="PF12146">
    <property type="entry name" value="Hydrolase_4"/>
    <property type="match status" value="1"/>
</dbReference>
<dbReference type="InterPro" id="IPR022742">
    <property type="entry name" value="Hydrolase_4"/>
</dbReference>
<keyword evidence="1 4" id="KW-0645">Protease</keyword>
<dbReference type="PROSITE" id="PS00134">
    <property type="entry name" value="TRYPSIN_HIS"/>
    <property type="match status" value="1"/>
</dbReference>
<dbReference type="SUPFAM" id="SSF49854">
    <property type="entry name" value="Spermadhesin, CUB domain"/>
    <property type="match status" value="1"/>
</dbReference>
<dbReference type="PANTHER" id="PTHR43358:SF4">
    <property type="entry name" value="ALPHA_BETA HYDROLASE FOLD-1 DOMAIN-CONTAINING PROTEIN"/>
    <property type="match status" value="1"/>
</dbReference>
<evidence type="ECO:0000313" key="8">
    <source>
        <dbReference type="Proteomes" id="UP000186817"/>
    </source>
</evidence>
<dbReference type="PRINTS" id="PR00722">
    <property type="entry name" value="CHYMOTRYPSIN"/>
</dbReference>
<keyword evidence="4" id="KW-0378">Hydrolase</keyword>
<dbReference type="InterPro" id="IPR043504">
    <property type="entry name" value="Peptidase_S1_PA_chymotrypsin"/>
</dbReference>
<dbReference type="InterPro" id="IPR009003">
    <property type="entry name" value="Peptidase_S1_PA"/>
</dbReference>
<evidence type="ECO:0000259" key="6">
    <source>
        <dbReference type="PROSITE" id="PS50240"/>
    </source>
</evidence>
<dbReference type="PANTHER" id="PTHR43358">
    <property type="entry name" value="ALPHA/BETA-HYDROLASE"/>
    <property type="match status" value="1"/>
</dbReference>
<dbReference type="OrthoDB" id="414661at2759"/>
<dbReference type="SUPFAM" id="SSF53474">
    <property type="entry name" value="alpha/beta-Hydrolases"/>
    <property type="match status" value="1"/>
</dbReference>
<evidence type="ECO:0000256" key="4">
    <source>
        <dbReference type="RuleBase" id="RU363034"/>
    </source>
</evidence>
<name>A0A1Q9DXE4_SYMMI</name>
<dbReference type="PROSITE" id="PS00135">
    <property type="entry name" value="TRYPSIN_SER"/>
    <property type="match status" value="1"/>
</dbReference>
<keyword evidence="3" id="KW-1015">Disulfide bond</keyword>
<feature type="domain" description="Peptidase S1" evidence="6">
    <location>
        <begin position="311"/>
        <end position="560"/>
    </location>
</feature>
<dbReference type="FunFam" id="2.40.10.10:FF:000003">
    <property type="entry name" value="Transmembrane serine protease 3"/>
    <property type="match status" value="1"/>
</dbReference>
<dbReference type="Gene3D" id="2.40.10.10">
    <property type="entry name" value="Trypsin-like serine proteases"/>
    <property type="match status" value="1"/>
</dbReference>
<dbReference type="SMART" id="SM00020">
    <property type="entry name" value="Tryp_SPc"/>
    <property type="match status" value="1"/>
</dbReference>
<evidence type="ECO:0000256" key="5">
    <source>
        <dbReference type="SAM" id="MobiDB-lite"/>
    </source>
</evidence>
<dbReference type="InterPro" id="IPR033116">
    <property type="entry name" value="TRYPSIN_SER"/>
</dbReference>
<evidence type="ECO:0000313" key="7">
    <source>
        <dbReference type="EMBL" id="OLP99831.1"/>
    </source>
</evidence>
<dbReference type="SUPFAM" id="SSF50494">
    <property type="entry name" value="Trypsin-like serine proteases"/>
    <property type="match status" value="1"/>
</dbReference>
<dbReference type="InterPro" id="IPR052920">
    <property type="entry name" value="DNA-binding_regulatory"/>
</dbReference>